<keyword evidence="2 8" id="KW-0812">Transmembrane</keyword>
<dbReference type="InterPro" id="IPR024862">
    <property type="entry name" value="TRPV"/>
</dbReference>
<dbReference type="GO" id="GO:0005262">
    <property type="term" value="F:calcium channel activity"/>
    <property type="evidence" value="ECO:0007669"/>
    <property type="project" value="TreeGrafter"/>
</dbReference>
<feature type="transmembrane region" description="Helical" evidence="8">
    <location>
        <begin position="64"/>
        <end position="83"/>
    </location>
</feature>
<dbReference type="OrthoDB" id="194358at2759"/>
<dbReference type="Proteomes" id="UP001152622">
    <property type="component" value="Chromosome 5"/>
</dbReference>
<gene>
    <name evidence="10" type="ORF">SKAU_G00159900</name>
</gene>
<evidence type="ECO:0000256" key="8">
    <source>
        <dbReference type="SAM" id="Phobius"/>
    </source>
</evidence>
<evidence type="ECO:0000313" key="10">
    <source>
        <dbReference type="EMBL" id="KAJ8359465.1"/>
    </source>
</evidence>
<proteinExistence type="predicted"/>
<dbReference type="PANTHER" id="PTHR10582:SF33">
    <property type="entry name" value="TRANSIENT RECEPTOR POTENTIAL CHANNEL PYREXIA"/>
    <property type="match status" value="1"/>
</dbReference>
<comment type="subcellular location">
    <subcellularLocation>
        <location evidence="1">Membrane</location>
        <topology evidence="1">Multi-pass membrane protein</topology>
    </subcellularLocation>
</comment>
<reference evidence="10" key="1">
    <citation type="journal article" date="2023" name="Science">
        <title>Genome structures resolve the early diversification of teleost fishes.</title>
        <authorList>
            <person name="Parey E."/>
            <person name="Louis A."/>
            <person name="Montfort J."/>
            <person name="Bouchez O."/>
            <person name="Roques C."/>
            <person name="Iampietro C."/>
            <person name="Lluch J."/>
            <person name="Castinel A."/>
            <person name="Donnadieu C."/>
            <person name="Desvignes T."/>
            <person name="Floi Bucao C."/>
            <person name="Jouanno E."/>
            <person name="Wen M."/>
            <person name="Mejri S."/>
            <person name="Dirks R."/>
            <person name="Jansen H."/>
            <person name="Henkel C."/>
            <person name="Chen W.J."/>
            <person name="Zahm M."/>
            <person name="Cabau C."/>
            <person name="Klopp C."/>
            <person name="Thompson A.W."/>
            <person name="Robinson-Rechavi M."/>
            <person name="Braasch I."/>
            <person name="Lecointre G."/>
            <person name="Bobe J."/>
            <person name="Postlethwait J.H."/>
            <person name="Berthelot C."/>
            <person name="Roest Crollius H."/>
            <person name="Guiguen Y."/>
        </authorList>
    </citation>
    <scope>NUCLEOTIDE SEQUENCE</scope>
    <source>
        <strain evidence="10">WJC10195</strain>
    </source>
</reference>
<feature type="region of interest" description="Disordered" evidence="7">
    <location>
        <begin position="195"/>
        <end position="224"/>
    </location>
</feature>
<dbReference type="EMBL" id="JAINUF010000005">
    <property type="protein sequence ID" value="KAJ8359465.1"/>
    <property type="molecule type" value="Genomic_DNA"/>
</dbReference>
<keyword evidence="3" id="KW-0677">Repeat</keyword>
<evidence type="ECO:0000256" key="6">
    <source>
        <dbReference type="ARBA" id="ARBA00023136"/>
    </source>
</evidence>
<evidence type="ECO:0000313" key="11">
    <source>
        <dbReference type="Proteomes" id="UP001152622"/>
    </source>
</evidence>
<keyword evidence="11" id="KW-1185">Reference proteome</keyword>
<dbReference type="AlphaFoldDB" id="A0A9Q1FIV9"/>
<keyword evidence="4 8" id="KW-1133">Transmembrane helix</keyword>
<dbReference type="PANTHER" id="PTHR10582">
    <property type="entry name" value="TRANSIENT RECEPTOR POTENTIAL ION CHANNEL PROTEIN"/>
    <property type="match status" value="1"/>
</dbReference>
<dbReference type="Gene3D" id="1.10.287.70">
    <property type="match status" value="1"/>
</dbReference>
<feature type="transmembrane region" description="Helical" evidence="8">
    <location>
        <begin position="20"/>
        <end position="37"/>
    </location>
</feature>
<feature type="domain" description="Ion transport" evidence="9">
    <location>
        <begin position="21"/>
        <end position="158"/>
    </location>
</feature>
<evidence type="ECO:0000256" key="2">
    <source>
        <dbReference type="ARBA" id="ARBA00022692"/>
    </source>
</evidence>
<evidence type="ECO:0000256" key="5">
    <source>
        <dbReference type="ARBA" id="ARBA00023043"/>
    </source>
</evidence>
<accession>A0A9Q1FIV9</accession>
<dbReference type="GO" id="GO:0005886">
    <property type="term" value="C:plasma membrane"/>
    <property type="evidence" value="ECO:0007669"/>
    <property type="project" value="TreeGrafter"/>
</dbReference>
<evidence type="ECO:0000259" key="9">
    <source>
        <dbReference type="Pfam" id="PF00520"/>
    </source>
</evidence>
<protein>
    <recommendedName>
        <fullName evidence="9">Ion transport domain-containing protein</fullName>
    </recommendedName>
</protein>
<organism evidence="10 11">
    <name type="scientific">Synaphobranchus kaupii</name>
    <name type="common">Kaup's arrowtooth eel</name>
    <dbReference type="NCBI Taxonomy" id="118154"/>
    <lineage>
        <taxon>Eukaryota</taxon>
        <taxon>Metazoa</taxon>
        <taxon>Chordata</taxon>
        <taxon>Craniata</taxon>
        <taxon>Vertebrata</taxon>
        <taxon>Euteleostomi</taxon>
        <taxon>Actinopterygii</taxon>
        <taxon>Neopterygii</taxon>
        <taxon>Teleostei</taxon>
        <taxon>Anguilliformes</taxon>
        <taxon>Synaphobranchidae</taxon>
        <taxon>Synaphobranchus</taxon>
    </lineage>
</organism>
<evidence type="ECO:0000256" key="4">
    <source>
        <dbReference type="ARBA" id="ARBA00022989"/>
    </source>
</evidence>
<dbReference type="InterPro" id="IPR005821">
    <property type="entry name" value="Ion_trans_dom"/>
</dbReference>
<comment type="caution">
    <text evidence="10">The sequence shown here is derived from an EMBL/GenBank/DDBJ whole genome shotgun (WGS) entry which is preliminary data.</text>
</comment>
<sequence>MVAFGIHVMDIFFNENKLRVYRLRLFAITLIFLWLRLMKHVRAFRTIGPFVIALGKIVGDVLRFFFFYIEIFIPYACAFWIIFGDNPEVPSMKTIPKLMYSLYRLTLVDEYEFDKMVKVDRPMAYLLCGTFLGLSALLYVNLMIALLADTFQRVNENASAISVMQQASIIIQVEDIMPNLGDVSNMKPLEIHEMRKEVHPMKPSKSGKRDRRARGKKSRTTAMDQNQLTENLAALRTDMKKLQDLLHQLIQCGTGSR</sequence>
<feature type="compositionally biased region" description="Basic residues" evidence="7">
    <location>
        <begin position="205"/>
        <end position="219"/>
    </location>
</feature>
<dbReference type="Pfam" id="PF00520">
    <property type="entry name" value="Ion_trans"/>
    <property type="match status" value="1"/>
</dbReference>
<name>A0A9Q1FIV9_SYNKA</name>
<dbReference type="GO" id="GO:0098703">
    <property type="term" value="P:calcium ion import across plasma membrane"/>
    <property type="evidence" value="ECO:0007669"/>
    <property type="project" value="TreeGrafter"/>
</dbReference>
<keyword evidence="6 8" id="KW-0472">Membrane</keyword>
<evidence type="ECO:0000256" key="1">
    <source>
        <dbReference type="ARBA" id="ARBA00004141"/>
    </source>
</evidence>
<evidence type="ECO:0000256" key="3">
    <source>
        <dbReference type="ARBA" id="ARBA00022737"/>
    </source>
</evidence>
<evidence type="ECO:0000256" key="7">
    <source>
        <dbReference type="SAM" id="MobiDB-lite"/>
    </source>
</evidence>
<keyword evidence="5" id="KW-0040">ANK repeat</keyword>
<feature type="transmembrane region" description="Helical" evidence="8">
    <location>
        <begin position="123"/>
        <end position="148"/>
    </location>
</feature>